<dbReference type="AlphaFoldDB" id="A0A673W4H9"/>
<dbReference type="InParanoid" id="A0A673W4H9"/>
<dbReference type="Ensembl" id="ENSSTUT00000004078.1">
    <property type="protein sequence ID" value="ENSSTUP00000003848.1"/>
    <property type="gene ID" value="ENSSTUG00000001913.1"/>
</dbReference>
<dbReference type="OMA" id="TSACMER"/>
<evidence type="ECO:0000313" key="3">
    <source>
        <dbReference type="Proteomes" id="UP000472277"/>
    </source>
</evidence>
<organism evidence="2 3">
    <name type="scientific">Salmo trutta</name>
    <name type="common">Brown trout</name>
    <dbReference type="NCBI Taxonomy" id="8032"/>
    <lineage>
        <taxon>Eukaryota</taxon>
        <taxon>Metazoa</taxon>
        <taxon>Chordata</taxon>
        <taxon>Craniata</taxon>
        <taxon>Vertebrata</taxon>
        <taxon>Euteleostomi</taxon>
        <taxon>Actinopterygii</taxon>
        <taxon>Neopterygii</taxon>
        <taxon>Teleostei</taxon>
        <taxon>Protacanthopterygii</taxon>
        <taxon>Salmoniformes</taxon>
        <taxon>Salmonidae</taxon>
        <taxon>Salmoninae</taxon>
        <taxon>Salmo</taxon>
    </lineage>
</organism>
<dbReference type="GeneTree" id="ENSGT00940000175351"/>
<reference evidence="2" key="1">
    <citation type="submission" date="2025-08" db="UniProtKB">
        <authorList>
            <consortium name="Ensembl"/>
        </authorList>
    </citation>
    <scope>IDENTIFICATION</scope>
</reference>
<dbReference type="InterPro" id="IPR004244">
    <property type="entry name" value="Transposase_22"/>
</dbReference>
<feature type="compositionally biased region" description="Polar residues" evidence="1">
    <location>
        <begin position="48"/>
        <end position="58"/>
    </location>
</feature>
<dbReference type="PANTHER" id="PTHR11505">
    <property type="entry name" value="L1 TRANSPOSABLE ELEMENT-RELATED"/>
    <property type="match status" value="1"/>
</dbReference>
<dbReference type="Gene3D" id="3.30.70.1820">
    <property type="entry name" value="L1 transposable element, RRM domain"/>
    <property type="match status" value="1"/>
</dbReference>
<feature type="region of interest" description="Disordered" evidence="1">
    <location>
        <begin position="24"/>
        <end position="63"/>
    </location>
</feature>
<name>A0A673W4H9_SALTR</name>
<accession>A0A673W4H9</accession>
<evidence type="ECO:0000313" key="2">
    <source>
        <dbReference type="Ensembl" id="ENSSTUP00000003848.1"/>
    </source>
</evidence>
<evidence type="ECO:0000256" key="1">
    <source>
        <dbReference type="SAM" id="MobiDB-lite"/>
    </source>
</evidence>
<proteinExistence type="predicted"/>
<sequence>LEFSSSPHRFCGDLVSRRYLPSQRAMDLQPRGKKDDQNVVDSQDNDNATASKISISPHNSDDSSRLLLSAASCKPANMLATLQDGNKGLSMKIEKKSADLHSSIDDLKSSMNDLLLRTTEAELRISTVEDTIARHDQVLIELQKDNAYLKNKVDQMENQSRRSNIRVVGLKEDSEGRDPVRFFTRIPDVLGIINFTKPLEIERAHRTSAPKPRPDEPLRAILIRFLHFQDTEKILQLARANGDIPIDGKRVSLFPDMSADLARRRKQFRPAAKALKEKNTTGYLIHPAWMKVQYKGRSHIFNTPGEVFTFLK</sequence>
<dbReference type="Proteomes" id="UP000472277">
    <property type="component" value="Chromosome 7"/>
</dbReference>
<reference evidence="2" key="2">
    <citation type="submission" date="2025-09" db="UniProtKB">
        <authorList>
            <consortium name="Ensembl"/>
        </authorList>
    </citation>
    <scope>IDENTIFICATION</scope>
</reference>
<keyword evidence="3" id="KW-1185">Reference proteome</keyword>
<protein>
    <recommendedName>
        <fullName evidence="4">L1 transposable element RRM domain-containing protein</fullName>
    </recommendedName>
</protein>
<evidence type="ECO:0008006" key="4">
    <source>
        <dbReference type="Google" id="ProtNLM"/>
    </source>
</evidence>